<dbReference type="Proteomes" id="UP000297248">
    <property type="component" value="Unassembled WGS sequence"/>
</dbReference>
<dbReference type="Pfam" id="PF19765">
    <property type="entry name" value="DUF6252"/>
    <property type="match status" value="1"/>
</dbReference>
<keyword evidence="4" id="KW-1185">Reference proteome</keyword>
<dbReference type="OrthoDB" id="795331at2"/>
<dbReference type="EMBL" id="SNQG01000007">
    <property type="protein sequence ID" value="TEW64310.1"/>
    <property type="molecule type" value="Genomic_DNA"/>
</dbReference>
<comment type="caution">
    <text evidence="2">The sequence shown here is derived from an EMBL/GenBank/DDBJ whole genome shotgun (WGS) entry which is preliminary data.</text>
</comment>
<accession>A0A4Y8A7H0</accession>
<evidence type="ECO:0000313" key="4">
    <source>
        <dbReference type="Proteomes" id="UP000583101"/>
    </source>
</evidence>
<gene>
    <name evidence="2" type="ORF">E2R65_18370</name>
    <name evidence="1" type="ORF">GGR35_003370</name>
</gene>
<name>A0A4Y8A7H0_9SPHI</name>
<organism evidence="2 3">
    <name type="scientific">Mucilaginibacter phyllosphaerae</name>
    <dbReference type="NCBI Taxonomy" id="1812349"/>
    <lineage>
        <taxon>Bacteria</taxon>
        <taxon>Pseudomonadati</taxon>
        <taxon>Bacteroidota</taxon>
        <taxon>Sphingobacteriia</taxon>
        <taxon>Sphingobacteriales</taxon>
        <taxon>Sphingobacteriaceae</taxon>
        <taxon>Mucilaginibacter</taxon>
    </lineage>
</organism>
<dbReference type="RefSeq" id="WP_134337952.1">
    <property type="nucleotide sequence ID" value="NZ_BMCZ01000002.1"/>
</dbReference>
<dbReference type="AlphaFoldDB" id="A0A4Y8A7H0"/>
<sequence length="187" mass="20436">MKKTALFLLFISAVFLSQSCKKDKTTTTTTVSPIFQASIGSVSWVPDTLAATLTYNTITKKKTFTVTGQKTQKMIQIIFTDPTSVDDEGITTGNYKVDGTPYLQFNYSTQVKDASGNYVFEPYGTVQPNSGTFNISSIDTDKKTITGSFNFTASKINYDSNGNIVSINLAAVTSGSMQILPYTFVRQ</sequence>
<dbReference type="EMBL" id="JACIEG010000007">
    <property type="protein sequence ID" value="MBB3970744.1"/>
    <property type="molecule type" value="Genomic_DNA"/>
</dbReference>
<reference evidence="2 3" key="1">
    <citation type="journal article" date="2016" name="Int. J. Syst. Evol. Microbiol.">
        <title>Proposal of Mucilaginibacter phyllosphaerae sp. nov. isolated from the phyllosphere of Galium album.</title>
        <authorList>
            <person name="Aydogan E.L."/>
            <person name="Busse H.J."/>
            <person name="Moser G."/>
            <person name="Muller C."/>
            <person name="Kampfer P."/>
            <person name="Glaeser S.P."/>
        </authorList>
    </citation>
    <scope>NUCLEOTIDE SEQUENCE [LARGE SCALE GENOMIC DNA]</scope>
    <source>
        <strain evidence="2 3">PP-F2FG21</strain>
    </source>
</reference>
<evidence type="ECO:0000313" key="2">
    <source>
        <dbReference type="EMBL" id="TEW64310.1"/>
    </source>
</evidence>
<dbReference type="Proteomes" id="UP000583101">
    <property type="component" value="Unassembled WGS sequence"/>
</dbReference>
<dbReference type="PROSITE" id="PS51257">
    <property type="entry name" value="PROKAR_LIPOPROTEIN"/>
    <property type="match status" value="1"/>
</dbReference>
<protein>
    <submittedName>
        <fullName evidence="2">Uncharacterized protein</fullName>
    </submittedName>
</protein>
<evidence type="ECO:0000313" key="3">
    <source>
        <dbReference type="Proteomes" id="UP000297248"/>
    </source>
</evidence>
<reference evidence="1 4" key="3">
    <citation type="submission" date="2020-08" db="EMBL/GenBank/DDBJ databases">
        <title>Genomic Encyclopedia of Type Strains, Phase IV (KMG-IV): sequencing the most valuable type-strain genomes for metagenomic binning, comparative biology and taxonomic classification.</title>
        <authorList>
            <person name="Goeker M."/>
        </authorList>
    </citation>
    <scope>NUCLEOTIDE SEQUENCE [LARGE SCALE GENOMIC DNA]</scope>
    <source>
        <strain evidence="1 4">DSM 100995</strain>
    </source>
</reference>
<reference evidence="2" key="2">
    <citation type="submission" date="2019-03" db="EMBL/GenBank/DDBJ databases">
        <authorList>
            <person name="Yan Y.-Q."/>
            <person name="Du Z.-J."/>
        </authorList>
    </citation>
    <scope>NUCLEOTIDE SEQUENCE</scope>
    <source>
        <strain evidence="2">PP-F2FG21</strain>
    </source>
</reference>
<proteinExistence type="predicted"/>
<evidence type="ECO:0000313" key="1">
    <source>
        <dbReference type="EMBL" id="MBB3970744.1"/>
    </source>
</evidence>
<dbReference type="InterPro" id="IPR046219">
    <property type="entry name" value="DUF6252"/>
</dbReference>